<organism evidence="1 2">
    <name type="scientific">Actinorhabdospora filicis</name>
    <dbReference type="NCBI Taxonomy" id="1785913"/>
    <lineage>
        <taxon>Bacteria</taxon>
        <taxon>Bacillati</taxon>
        <taxon>Actinomycetota</taxon>
        <taxon>Actinomycetes</taxon>
        <taxon>Micromonosporales</taxon>
        <taxon>Micromonosporaceae</taxon>
        <taxon>Actinorhabdospora</taxon>
    </lineage>
</organism>
<dbReference type="EMBL" id="BSTX01000006">
    <property type="protein sequence ID" value="GLZ81545.1"/>
    <property type="molecule type" value="Genomic_DNA"/>
</dbReference>
<proteinExistence type="predicted"/>
<keyword evidence="2" id="KW-1185">Reference proteome</keyword>
<accession>A0A9W6WE57</accession>
<reference evidence="1" key="1">
    <citation type="submission" date="2023-03" db="EMBL/GenBank/DDBJ databases">
        <title>Actinorhabdospora filicis NBRC 111898.</title>
        <authorList>
            <person name="Ichikawa N."/>
            <person name="Sato H."/>
            <person name="Tonouchi N."/>
        </authorList>
    </citation>
    <scope>NUCLEOTIDE SEQUENCE</scope>
    <source>
        <strain evidence="1">NBRC 111898</strain>
    </source>
</reference>
<protein>
    <submittedName>
        <fullName evidence="1">Uncharacterized protein</fullName>
    </submittedName>
</protein>
<dbReference type="RefSeq" id="WP_285667030.1">
    <property type="nucleotide sequence ID" value="NZ_BSTX01000006.1"/>
</dbReference>
<dbReference type="AlphaFoldDB" id="A0A9W6WE57"/>
<evidence type="ECO:0000313" key="1">
    <source>
        <dbReference type="EMBL" id="GLZ81545.1"/>
    </source>
</evidence>
<gene>
    <name evidence="1" type="ORF">Afil01_63520</name>
</gene>
<dbReference type="Proteomes" id="UP001165079">
    <property type="component" value="Unassembled WGS sequence"/>
</dbReference>
<evidence type="ECO:0000313" key="2">
    <source>
        <dbReference type="Proteomes" id="UP001165079"/>
    </source>
</evidence>
<comment type="caution">
    <text evidence="1">The sequence shown here is derived from an EMBL/GenBank/DDBJ whole genome shotgun (WGS) entry which is preliminary data.</text>
</comment>
<sequence length="155" mass="15849">MKRALITVAILELLLTAVLVVHQRTSGPRPAADAALYRTRAATDELASRVAASLREVAARRESFTEDGRLAPDAAGELTGVVTAVPGAHLFALDAAGDGVLVTVGLRVTATVGDESVTAGRCASFEVSPGADVYPQPGTCAGSWGPEGPPPHLLP</sequence>
<name>A0A9W6WE57_9ACTN</name>